<feature type="transmembrane region" description="Helical" evidence="11">
    <location>
        <begin position="171"/>
        <end position="193"/>
    </location>
</feature>
<keyword evidence="6" id="KW-0732">Signal</keyword>
<dbReference type="GO" id="GO:0007186">
    <property type="term" value="P:G protein-coupled receptor signaling pathway"/>
    <property type="evidence" value="ECO:0007669"/>
    <property type="project" value="TreeGrafter"/>
</dbReference>
<dbReference type="GO" id="GO:0043235">
    <property type="term" value="C:receptor complex"/>
    <property type="evidence" value="ECO:0007669"/>
    <property type="project" value="TreeGrafter"/>
</dbReference>
<dbReference type="GO" id="GO:0072659">
    <property type="term" value="P:protein localization to plasma membrane"/>
    <property type="evidence" value="ECO:0007669"/>
    <property type="project" value="TreeGrafter"/>
</dbReference>
<evidence type="ECO:0000256" key="8">
    <source>
        <dbReference type="ARBA" id="ARBA00023136"/>
    </source>
</evidence>
<evidence type="ECO:0000313" key="12">
    <source>
        <dbReference type="Ensembl" id="ENSLBEP00000029907.1"/>
    </source>
</evidence>
<dbReference type="GO" id="GO:0005886">
    <property type="term" value="C:plasma membrane"/>
    <property type="evidence" value="ECO:0007669"/>
    <property type="project" value="UniProtKB-SubCell"/>
</dbReference>
<evidence type="ECO:0000256" key="3">
    <source>
        <dbReference type="ARBA" id="ARBA00022448"/>
    </source>
</evidence>
<dbReference type="GO" id="GO:0001525">
    <property type="term" value="P:angiogenesis"/>
    <property type="evidence" value="ECO:0007669"/>
    <property type="project" value="TreeGrafter"/>
</dbReference>
<evidence type="ECO:0000256" key="7">
    <source>
        <dbReference type="ARBA" id="ARBA00022989"/>
    </source>
</evidence>
<accession>A0A3Q3GAE0</accession>
<dbReference type="GO" id="GO:0009986">
    <property type="term" value="C:cell surface"/>
    <property type="evidence" value="ECO:0007669"/>
    <property type="project" value="TreeGrafter"/>
</dbReference>
<comment type="similarity">
    <text evidence="2">Belongs to the RAMP family.</text>
</comment>
<protein>
    <submittedName>
        <fullName evidence="12">Receptor (G protein-coupled) activity modifying protein 2</fullName>
    </submittedName>
</protein>
<keyword evidence="4" id="KW-1003">Cell membrane</keyword>
<evidence type="ECO:0000256" key="1">
    <source>
        <dbReference type="ARBA" id="ARBA00004251"/>
    </source>
</evidence>
<sequence>MPCCTQSKKLSFNIVHGDQSGKTHLYSFSSDMKGALGFIGVFLSFLSDATYGGPPWPYTYAACGNNSQNCGQYCSFCSQYQGTIMDCLSLLFEHLCLVKFRNTMASLNDTEWCIWGNVRGLYSNLSLCTEQISDCLLIPWPNPLVEETFVNIHSTFFKECPSEELRDPSPAIVFALVITPICLIPVMVSLVVLKTKNGDGSS</sequence>
<dbReference type="Ensembl" id="ENSLBET00000031308.1">
    <property type="protein sequence ID" value="ENSLBEP00000029907.1"/>
    <property type="gene ID" value="ENSLBEG00000022620.1"/>
</dbReference>
<dbReference type="GO" id="GO:0031623">
    <property type="term" value="P:receptor internalization"/>
    <property type="evidence" value="ECO:0007669"/>
    <property type="project" value="TreeGrafter"/>
</dbReference>
<dbReference type="Gene3D" id="1.10.150.510">
    <property type="entry name" value="Receptor activity modifying family"/>
    <property type="match status" value="1"/>
</dbReference>
<evidence type="ECO:0000256" key="4">
    <source>
        <dbReference type="ARBA" id="ARBA00022475"/>
    </source>
</evidence>
<dbReference type="InterPro" id="IPR006985">
    <property type="entry name" value="RAMP"/>
</dbReference>
<dbReference type="Proteomes" id="UP000261660">
    <property type="component" value="Unplaced"/>
</dbReference>
<evidence type="ECO:0000256" key="10">
    <source>
        <dbReference type="ARBA" id="ARBA00023170"/>
    </source>
</evidence>
<dbReference type="Pfam" id="PF04901">
    <property type="entry name" value="RAMP"/>
    <property type="match status" value="1"/>
</dbReference>
<evidence type="ECO:0000256" key="11">
    <source>
        <dbReference type="SAM" id="Phobius"/>
    </source>
</evidence>
<proteinExistence type="inferred from homology"/>
<keyword evidence="10" id="KW-0675">Receptor</keyword>
<evidence type="ECO:0000256" key="9">
    <source>
        <dbReference type="ARBA" id="ARBA00023157"/>
    </source>
</evidence>
<keyword evidence="8 11" id="KW-0472">Membrane</keyword>
<dbReference type="InterPro" id="IPR038126">
    <property type="entry name" value="RAMP_sf"/>
</dbReference>
<evidence type="ECO:0000256" key="5">
    <source>
        <dbReference type="ARBA" id="ARBA00022692"/>
    </source>
</evidence>
<dbReference type="AlphaFoldDB" id="A0A3Q3GAE0"/>
<dbReference type="GeneTree" id="ENSGT00940000160264"/>
<dbReference type="GO" id="GO:0015026">
    <property type="term" value="F:coreceptor activity"/>
    <property type="evidence" value="ECO:0007669"/>
    <property type="project" value="InterPro"/>
</dbReference>
<dbReference type="PANTHER" id="PTHR14076">
    <property type="entry name" value="RECEPTOR ACTIVITY MODIFYING PROTEIN RAMP"/>
    <property type="match status" value="1"/>
</dbReference>
<reference evidence="12" key="2">
    <citation type="submission" date="2025-09" db="UniProtKB">
        <authorList>
            <consortium name="Ensembl"/>
        </authorList>
    </citation>
    <scope>IDENTIFICATION</scope>
</reference>
<dbReference type="PANTHER" id="PTHR14076:SF10">
    <property type="entry name" value="RAMP2 PROTEIN"/>
    <property type="match status" value="1"/>
</dbReference>
<dbReference type="GO" id="GO:0008277">
    <property type="term" value="P:regulation of G protein-coupled receptor signaling pathway"/>
    <property type="evidence" value="ECO:0007669"/>
    <property type="project" value="InterPro"/>
</dbReference>
<keyword evidence="13" id="KW-1185">Reference proteome</keyword>
<organism evidence="12 13">
    <name type="scientific">Labrus bergylta</name>
    <name type="common">ballan wrasse</name>
    <dbReference type="NCBI Taxonomy" id="56723"/>
    <lineage>
        <taxon>Eukaryota</taxon>
        <taxon>Metazoa</taxon>
        <taxon>Chordata</taxon>
        <taxon>Craniata</taxon>
        <taxon>Vertebrata</taxon>
        <taxon>Euteleostomi</taxon>
        <taxon>Actinopterygii</taxon>
        <taxon>Neopterygii</taxon>
        <taxon>Teleostei</taxon>
        <taxon>Neoteleostei</taxon>
        <taxon>Acanthomorphata</taxon>
        <taxon>Eupercaria</taxon>
        <taxon>Labriformes</taxon>
        <taxon>Labridae</taxon>
        <taxon>Labrus</taxon>
    </lineage>
</organism>
<keyword evidence="7 11" id="KW-1133">Transmembrane helix</keyword>
<name>A0A3Q3GAE0_9LABR</name>
<keyword evidence="9" id="KW-1015">Disulfide bond</keyword>
<keyword evidence="5 11" id="KW-0812">Transmembrane</keyword>
<reference evidence="12" key="1">
    <citation type="submission" date="2025-08" db="UniProtKB">
        <authorList>
            <consortium name="Ensembl"/>
        </authorList>
    </citation>
    <scope>IDENTIFICATION</scope>
</reference>
<dbReference type="GO" id="GO:0006886">
    <property type="term" value="P:intracellular protein transport"/>
    <property type="evidence" value="ECO:0007669"/>
    <property type="project" value="InterPro"/>
</dbReference>
<keyword evidence="3" id="KW-0813">Transport</keyword>
<dbReference type="GO" id="GO:0032870">
    <property type="term" value="P:cellular response to hormone stimulus"/>
    <property type="evidence" value="ECO:0007669"/>
    <property type="project" value="TreeGrafter"/>
</dbReference>
<dbReference type="GO" id="GO:0006816">
    <property type="term" value="P:calcium ion transport"/>
    <property type="evidence" value="ECO:0007669"/>
    <property type="project" value="TreeGrafter"/>
</dbReference>
<evidence type="ECO:0000313" key="13">
    <source>
        <dbReference type="Proteomes" id="UP000261660"/>
    </source>
</evidence>
<evidence type="ECO:0000256" key="2">
    <source>
        <dbReference type="ARBA" id="ARBA00007087"/>
    </source>
</evidence>
<comment type="subcellular location">
    <subcellularLocation>
        <location evidence="1">Cell membrane</location>
        <topology evidence="1">Single-pass type I membrane protein</topology>
    </subcellularLocation>
</comment>
<evidence type="ECO:0000256" key="6">
    <source>
        <dbReference type="ARBA" id="ARBA00022729"/>
    </source>
</evidence>